<dbReference type="GO" id="GO:0050104">
    <property type="term" value="F:L-gulonate 3-dehydrogenase activity"/>
    <property type="evidence" value="ECO:0007669"/>
    <property type="project" value="TreeGrafter"/>
</dbReference>
<dbReference type="PANTHER" id="PTHR48075">
    <property type="entry name" value="3-HYDROXYACYL-COA DEHYDROGENASE FAMILY PROTEIN"/>
    <property type="match status" value="1"/>
</dbReference>
<dbReference type="InterPro" id="IPR036291">
    <property type="entry name" value="NAD(P)-bd_dom_sf"/>
</dbReference>
<organism evidence="6 7">
    <name type="scientific">Citricoccus muralis</name>
    <dbReference type="NCBI Taxonomy" id="169134"/>
    <lineage>
        <taxon>Bacteria</taxon>
        <taxon>Bacillati</taxon>
        <taxon>Actinomycetota</taxon>
        <taxon>Actinomycetes</taxon>
        <taxon>Micrococcales</taxon>
        <taxon>Micrococcaceae</taxon>
        <taxon>Citricoccus</taxon>
    </lineage>
</organism>
<dbReference type="InterPro" id="IPR006176">
    <property type="entry name" value="3-OHacyl-CoA_DH_NAD-bd"/>
</dbReference>
<feature type="domain" description="3-hydroxyacyl-CoA dehydrogenase C-terminal" evidence="4">
    <location>
        <begin position="192"/>
        <end position="280"/>
    </location>
</feature>
<evidence type="ECO:0000256" key="2">
    <source>
        <dbReference type="ARBA" id="ARBA00009463"/>
    </source>
</evidence>
<dbReference type="RefSeq" id="WP_115932569.1">
    <property type="nucleotide sequence ID" value="NZ_QREH01000001.1"/>
</dbReference>
<evidence type="ECO:0000256" key="3">
    <source>
        <dbReference type="ARBA" id="ARBA00023002"/>
    </source>
</evidence>
<evidence type="ECO:0000259" key="5">
    <source>
        <dbReference type="Pfam" id="PF02737"/>
    </source>
</evidence>
<comment type="caution">
    <text evidence="6">The sequence shown here is derived from an EMBL/GenBank/DDBJ whole genome shotgun (WGS) entry which is preliminary data.</text>
</comment>
<dbReference type="GO" id="GO:0070403">
    <property type="term" value="F:NAD+ binding"/>
    <property type="evidence" value="ECO:0007669"/>
    <property type="project" value="InterPro"/>
</dbReference>
<feature type="domain" description="3-hydroxyacyl-CoA dehydrogenase NAD binding" evidence="5">
    <location>
        <begin position="10"/>
        <end position="189"/>
    </location>
</feature>
<keyword evidence="3" id="KW-0560">Oxidoreductase</keyword>
<dbReference type="EMBL" id="QREH01000001">
    <property type="protein sequence ID" value="REE04686.1"/>
    <property type="molecule type" value="Genomic_DNA"/>
</dbReference>
<comment type="pathway">
    <text evidence="1">Lipid metabolism; butanoate metabolism.</text>
</comment>
<dbReference type="Gene3D" id="1.10.1040.10">
    <property type="entry name" value="N-(1-d-carboxylethyl)-l-norvaline Dehydrogenase, domain 2"/>
    <property type="match status" value="1"/>
</dbReference>
<dbReference type="Pfam" id="PF00725">
    <property type="entry name" value="3HCDH"/>
    <property type="match status" value="1"/>
</dbReference>
<evidence type="ECO:0000259" key="4">
    <source>
        <dbReference type="Pfam" id="PF00725"/>
    </source>
</evidence>
<dbReference type="InterPro" id="IPR006180">
    <property type="entry name" value="3-OHacyl-CoA_DH_CS"/>
</dbReference>
<keyword evidence="7" id="KW-1185">Reference proteome</keyword>
<dbReference type="PANTHER" id="PTHR48075:SF1">
    <property type="entry name" value="LAMBDA-CRYSTALLIN HOMOLOG"/>
    <property type="match status" value="1"/>
</dbReference>
<dbReference type="Pfam" id="PF02737">
    <property type="entry name" value="3HCDH_N"/>
    <property type="match status" value="1"/>
</dbReference>
<comment type="similarity">
    <text evidence="2">Belongs to the 3-hydroxyacyl-CoA dehydrogenase family.</text>
</comment>
<dbReference type="InterPro" id="IPR013328">
    <property type="entry name" value="6PGD_dom2"/>
</dbReference>
<accession>A0A3D9LG97</accession>
<protein>
    <submittedName>
        <fullName evidence="6">3-hydroxyacyl-CoA dehydrogenase</fullName>
    </submittedName>
</protein>
<evidence type="ECO:0000313" key="7">
    <source>
        <dbReference type="Proteomes" id="UP000256727"/>
    </source>
</evidence>
<proteinExistence type="inferred from homology"/>
<gene>
    <name evidence="6" type="ORF">C8E99_2531</name>
</gene>
<dbReference type="InterPro" id="IPR006108">
    <property type="entry name" value="3HC_DH_C"/>
</dbReference>
<dbReference type="Proteomes" id="UP000256727">
    <property type="component" value="Unassembled WGS sequence"/>
</dbReference>
<dbReference type="PROSITE" id="PS00067">
    <property type="entry name" value="3HCDH"/>
    <property type="match status" value="1"/>
</dbReference>
<dbReference type="AlphaFoldDB" id="A0A3D9LG97"/>
<dbReference type="Gene3D" id="3.40.50.720">
    <property type="entry name" value="NAD(P)-binding Rossmann-like Domain"/>
    <property type="match status" value="1"/>
</dbReference>
<dbReference type="InterPro" id="IPR008927">
    <property type="entry name" value="6-PGluconate_DH-like_C_sf"/>
</dbReference>
<dbReference type="SUPFAM" id="SSF48179">
    <property type="entry name" value="6-phosphogluconate dehydrogenase C-terminal domain-like"/>
    <property type="match status" value="1"/>
</dbReference>
<dbReference type="NCBIfam" id="NF004783">
    <property type="entry name" value="PRK06129.1"/>
    <property type="match status" value="1"/>
</dbReference>
<dbReference type="OrthoDB" id="9771883at2"/>
<sequence>MSEQVAQPEKIAVVGGGSIGVAFALVFARAGHPVTVCEPEAGRREAVPGELAAKLTALSEAGLLTESPEAITTRVTVEPEMATAVAGAALVQECVPERLEVKRSIFAELGAATGPETVLASSSSAIPASQTAESLPAADRILVAHPGNPPFLLPVIELVPSPLTRSAVVASAHRLYAGAGMSPVTVAKEVEGFLFNRLQGAVLREAYALVRDGVATVEDIDTVMRDGLGRRWSFMGPFETSDLNTRGGISSHAEKMGPAYARMGAERGQHDPWTPELVAEVERQRRALLPLEHWEDRVAWRDERLIELLQTIEPSELSALSAPNIPHRIRKSDHDRNN</sequence>
<dbReference type="GO" id="GO:0006631">
    <property type="term" value="P:fatty acid metabolic process"/>
    <property type="evidence" value="ECO:0007669"/>
    <property type="project" value="InterPro"/>
</dbReference>
<name>A0A3D9LG97_9MICC</name>
<reference evidence="6 7" key="1">
    <citation type="submission" date="2018-07" db="EMBL/GenBank/DDBJ databases">
        <title>Sequencing the genomes of 1000 actinobacteria strains.</title>
        <authorList>
            <person name="Klenk H.-P."/>
        </authorList>
    </citation>
    <scope>NUCLEOTIDE SEQUENCE [LARGE SCALE GENOMIC DNA]</scope>
    <source>
        <strain evidence="6 7">DSM 14442</strain>
    </source>
</reference>
<evidence type="ECO:0000313" key="6">
    <source>
        <dbReference type="EMBL" id="REE04686.1"/>
    </source>
</evidence>
<dbReference type="SUPFAM" id="SSF51735">
    <property type="entry name" value="NAD(P)-binding Rossmann-fold domains"/>
    <property type="match status" value="1"/>
</dbReference>
<evidence type="ECO:0000256" key="1">
    <source>
        <dbReference type="ARBA" id="ARBA00005086"/>
    </source>
</evidence>